<keyword evidence="3 5" id="KW-1133">Transmembrane helix</keyword>
<evidence type="ECO:0000256" key="1">
    <source>
        <dbReference type="ARBA" id="ARBA00004370"/>
    </source>
</evidence>
<accession>A0A5C3M694</accession>
<dbReference type="InterPro" id="IPR050307">
    <property type="entry name" value="Sterol_Desaturase_Related"/>
</dbReference>
<evidence type="ECO:0000259" key="6">
    <source>
        <dbReference type="Pfam" id="PF04116"/>
    </source>
</evidence>
<gene>
    <name evidence="7" type="ORF">BDQ12DRAFT_680429</name>
</gene>
<evidence type="ECO:0000313" key="7">
    <source>
        <dbReference type="EMBL" id="TFK40155.1"/>
    </source>
</evidence>
<dbReference type="GO" id="GO:0005506">
    <property type="term" value="F:iron ion binding"/>
    <property type="evidence" value="ECO:0007669"/>
    <property type="project" value="InterPro"/>
</dbReference>
<evidence type="ECO:0000256" key="2">
    <source>
        <dbReference type="ARBA" id="ARBA00022692"/>
    </source>
</evidence>
<name>A0A5C3M694_9AGAR</name>
<dbReference type="PANTHER" id="PTHR11863">
    <property type="entry name" value="STEROL DESATURASE"/>
    <property type="match status" value="1"/>
</dbReference>
<sequence length="337" mass="39119">MDLVLHLCDEYFLDKVWAKLVPLSAFSTSPEFFTALNSSSPILPLVTSASKWSQFVAHLPHPPLAPQDIASIYESASTSQAITAVSAWPRDYIPRQLLSLCVLTLFGIHALYFIFAGLSYKYIFNHDMMRHPRFLKNQVKLEIQSSLRAFPSLLILMLPLFQAEVMGYSKLYKGLDTYGYTYLFLSVPMFLLFTDYCIYWIHRWLHIPFLYKMLHKPHHKWIVPTPFASHAFHPLDGYAQSLPYHLFIFLFPMHRGVYLVLFVFVNCWTILIHDSDMITGHPLEKVINGPAHHTLHHLYFTVNYGQYFTWADRVGGSYRHPESSLDPLLEIQDTKTE</sequence>
<dbReference type="OrthoDB" id="6354873at2759"/>
<feature type="transmembrane region" description="Helical" evidence="5">
    <location>
        <begin position="97"/>
        <end position="123"/>
    </location>
</feature>
<feature type="transmembrane region" description="Helical" evidence="5">
    <location>
        <begin position="182"/>
        <end position="201"/>
    </location>
</feature>
<dbReference type="Pfam" id="PF04116">
    <property type="entry name" value="FA_hydroxylase"/>
    <property type="match status" value="1"/>
</dbReference>
<evidence type="ECO:0000256" key="3">
    <source>
        <dbReference type="ARBA" id="ARBA00022989"/>
    </source>
</evidence>
<feature type="domain" description="Fatty acid hydroxylase" evidence="6">
    <location>
        <begin position="189"/>
        <end position="316"/>
    </location>
</feature>
<dbReference type="GO" id="GO:0016020">
    <property type="term" value="C:membrane"/>
    <property type="evidence" value="ECO:0007669"/>
    <property type="project" value="UniProtKB-SubCell"/>
</dbReference>
<dbReference type="InterPro" id="IPR006694">
    <property type="entry name" value="Fatty_acid_hydroxylase"/>
</dbReference>
<dbReference type="Proteomes" id="UP000308652">
    <property type="component" value="Unassembled WGS sequence"/>
</dbReference>
<dbReference type="GO" id="GO:0016491">
    <property type="term" value="F:oxidoreductase activity"/>
    <property type="evidence" value="ECO:0007669"/>
    <property type="project" value="InterPro"/>
</dbReference>
<organism evidence="7 8">
    <name type="scientific">Crucibulum laeve</name>
    <dbReference type="NCBI Taxonomy" id="68775"/>
    <lineage>
        <taxon>Eukaryota</taxon>
        <taxon>Fungi</taxon>
        <taxon>Dikarya</taxon>
        <taxon>Basidiomycota</taxon>
        <taxon>Agaricomycotina</taxon>
        <taxon>Agaricomycetes</taxon>
        <taxon>Agaricomycetidae</taxon>
        <taxon>Agaricales</taxon>
        <taxon>Agaricineae</taxon>
        <taxon>Nidulariaceae</taxon>
        <taxon>Crucibulum</taxon>
    </lineage>
</organism>
<keyword evidence="8" id="KW-1185">Reference proteome</keyword>
<dbReference type="STRING" id="68775.A0A5C3M694"/>
<feature type="transmembrane region" description="Helical" evidence="5">
    <location>
        <begin position="244"/>
        <end position="271"/>
    </location>
</feature>
<reference evidence="7 8" key="1">
    <citation type="journal article" date="2019" name="Nat. Ecol. Evol.">
        <title>Megaphylogeny resolves global patterns of mushroom evolution.</title>
        <authorList>
            <person name="Varga T."/>
            <person name="Krizsan K."/>
            <person name="Foldi C."/>
            <person name="Dima B."/>
            <person name="Sanchez-Garcia M."/>
            <person name="Sanchez-Ramirez S."/>
            <person name="Szollosi G.J."/>
            <person name="Szarkandi J.G."/>
            <person name="Papp V."/>
            <person name="Albert L."/>
            <person name="Andreopoulos W."/>
            <person name="Angelini C."/>
            <person name="Antonin V."/>
            <person name="Barry K.W."/>
            <person name="Bougher N.L."/>
            <person name="Buchanan P."/>
            <person name="Buyck B."/>
            <person name="Bense V."/>
            <person name="Catcheside P."/>
            <person name="Chovatia M."/>
            <person name="Cooper J."/>
            <person name="Damon W."/>
            <person name="Desjardin D."/>
            <person name="Finy P."/>
            <person name="Geml J."/>
            <person name="Haridas S."/>
            <person name="Hughes K."/>
            <person name="Justo A."/>
            <person name="Karasinski D."/>
            <person name="Kautmanova I."/>
            <person name="Kiss B."/>
            <person name="Kocsube S."/>
            <person name="Kotiranta H."/>
            <person name="LaButti K.M."/>
            <person name="Lechner B.E."/>
            <person name="Liimatainen K."/>
            <person name="Lipzen A."/>
            <person name="Lukacs Z."/>
            <person name="Mihaltcheva S."/>
            <person name="Morgado L.N."/>
            <person name="Niskanen T."/>
            <person name="Noordeloos M.E."/>
            <person name="Ohm R.A."/>
            <person name="Ortiz-Santana B."/>
            <person name="Ovrebo C."/>
            <person name="Racz N."/>
            <person name="Riley R."/>
            <person name="Savchenko A."/>
            <person name="Shiryaev A."/>
            <person name="Soop K."/>
            <person name="Spirin V."/>
            <person name="Szebenyi C."/>
            <person name="Tomsovsky M."/>
            <person name="Tulloss R.E."/>
            <person name="Uehling J."/>
            <person name="Grigoriev I.V."/>
            <person name="Vagvolgyi C."/>
            <person name="Papp T."/>
            <person name="Martin F.M."/>
            <person name="Miettinen O."/>
            <person name="Hibbett D.S."/>
            <person name="Nagy L.G."/>
        </authorList>
    </citation>
    <scope>NUCLEOTIDE SEQUENCE [LARGE SCALE GENOMIC DNA]</scope>
    <source>
        <strain evidence="7 8">CBS 166.37</strain>
    </source>
</reference>
<evidence type="ECO:0000256" key="4">
    <source>
        <dbReference type="ARBA" id="ARBA00023136"/>
    </source>
</evidence>
<keyword evidence="2 5" id="KW-0812">Transmembrane</keyword>
<keyword evidence="4 5" id="KW-0472">Membrane</keyword>
<evidence type="ECO:0000256" key="5">
    <source>
        <dbReference type="SAM" id="Phobius"/>
    </source>
</evidence>
<protein>
    <submittedName>
        <fullName evidence="7">C5-sterol desaturase</fullName>
    </submittedName>
</protein>
<proteinExistence type="predicted"/>
<evidence type="ECO:0000313" key="8">
    <source>
        <dbReference type="Proteomes" id="UP000308652"/>
    </source>
</evidence>
<dbReference type="EMBL" id="ML213597">
    <property type="protein sequence ID" value="TFK40155.1"/>
    <property type="molecule type" value="Genomic_DNA"/>
</dbReference>
<comment type="subcellular location">
    <subcellularLocation>
        <location evidence="1">Membrane</location>
    </subcellularLocation>
</comment>
<dbReference type="GO" id="GO:0008610">
    <property type="term" value="P:lipid biosynthetic process"/>
    <property type="evidence" value="ECO:0007669"/>
    <property type="project" value="InterPro"/>
</dbReference>
<dbReference type="AlphaFoldDB" id="A0A5C3M694"/>